<dbReference type="STRING" id="503106.A0A218YWN8"/>
<dbReference type="EMBL" id="MZNU01000371">
    <property type="protein sequence ID" value="OWO99041.1"/>
    <property type="molecule type" value="Genomic_DNA"/>
</dbReference>
<dbReference type="OrthoDB" id="5194044at2759"/>
<sequence length="202" mass="22392">MDTSGQNFQPQVGSDTSNGPHLHTYIPRTDGSILVGGIAYMPQVISAATVVPVPVAASVPVVVSSPIIPPPALPQPVMIPQQAYIPTQPMYQPQPYYNYHAQPQIQSYPIPTDPAFSVQQGAYGTWGHTGGEMLMQNMGLAQHPDFTKKQEMKPADDDPYRMYWCREADGSWTQRNRMTIDSGDIGECRWYAVDGNFYCVRL</sequence>
<accession>A0A218YWN8</accession>
<evidence type="ECO:0000256" key="1">
    <source>
        <dbReference type="SAM" id="MobiDB-lite"/>
    </source>
</evidence>
<organism evidence="2 3">
    <name type="scientific">Diplocarpon coronariae</name>
    <dbReference type="NCBI Taxonomy" id="2795749"/>
    <lineage>
        <taxon>Eukaryota</taxon>
        <taxon>Fungi</taxon>
        <taxon>Dikarya</taxon>
        <taxon>Ascomycota</taxon>
        <taxon>Pezizomycotina</taxon>
        <taxon>Leotiomycetes</taxon>
        <taxon>Helotiales</taxon>
        <taxon>Drepanopezizaceae</taxon>
        <taxon>Diplocarpon</taxon>
    </lineage>
</organism>
<evidence type="ECO:0000313" key="2">
    <source>
        <dbReference type="EMBL" id="OWO99041.1"/>
    </source>
</evidence>
<gene>
    <name evidence="2" type="ORF">B2J93_6618</name>
</gene>
<reference evidence="2 3" key="1">
    <citation type="submission" date="2017-04" db="EMBL/GenBank/DDBJ databases">
        <title>Draft genome sequence of Marssonina coronaria NL1: causal agent of apple blotch.</title>
        <authorList>
            <person name="Cheng Q."/>
        </authorList>
    </citation>
    <scope>NUCLEOTIDE SEQUENCE [LARGE SCALE GENOMIC DNA]</scope>
    <source>
        <strain evidence="2 3">NL1</strain>
    </source>
</reference>
<proteinExistence type="predicted"/>
<keyword evidence="3" id="KW-1185">Reference proteome</keyword>
<dbReference type="AlphaFoldDB" id="A0A218YWN8"/>
<dbReference type="InParanoid" id="A0A218YWN8"/>
<feature type="region of interest" description="Disordered" evidence="1">
    <location>
        <begin position="1"/>
        <end position="23"/>
    </location>
</feature>
<evidence type="ECO:0000313" key="3">
    <source>
        <dbReference type="Proteomes" id="UP000242519"/>
    </source>
</evidence>
<name>A0A218YWN8_9HELO</name>
<comment type="caution">
    <text evidence="2">The sequence shown here is derived from an EMBL/GenBank/DDBJ whole genome shotgun (WGS) entry which is preliminary data.</text>
</comment>
<feature type="compositionally biased region" description="Polar residues" evidence="1">
    <location>
        <begin position="1"/>
        <end position="19"/>
    </location>
</feature>
<protein>
    <submittedName>
        <fullName evidence="2">Uncharacterized protein</fullName>
    </submittedName>
</protein>
<dbReference type="Proteomes" id="UP000242519">
    <property type="component" value="Unassembled WGS sequence"/>
</dbReference>